<sequence length="109" mass="12584">MSVGGRLKTSRSWVTSSRLIRLLGDVYQIMAHYPIFENPEEFERYLSEDGKALRKEVLESCPSRWARDSVREKFLLEPNSCASQIHCSTIEYFPLMVHQFISALSPQST</sequence>
<dbReference type="AlphaFoldDB" id="A0AAN5CIU3"/>
<reference evidence="2" key="1">
    <citation type="submission" date="2022-10" db="EMBL/GenBank/DDBJ databases">
        <title>Genome assembly of Pristionchus species.</title>
        <authorList>
            <person name="Yoshida K."/>
            <person name="Sommer R.J."/>
        </authorList>
    </citation>
    <scope>NUCLEOTIDE SEQUENCE [LARGE SCALE GENOMIC DNA]</scope>
    <source>
        <strain evidence="2">RS5460</strain>
    </source>
</reference>
<protein>
    <submittedName>
        <fullName evidence="1">Uncharacterized protein</fullName>
    </submittedName>
</protein>
<dbReference type="EMBL" id="BTRK01000004">
    <property type="protein sequence ID" value="GMR45145.1"/>
    <property type="molecule type" value="Genomic_DNA"/>
</dbReference>
<keyword evidence="2" id="KW-1185">Reference proteome</keyword>
<evidence type="ECO:0000313" key="1">
    <source>
        <dbReference type="EMBL" id="GMR45145.1"/>
    </source>
</evidence>
<gene>
    <name evidence="1" type="ORF">PMAYCL1PPCAC_15340</name>
</gene>
<evidence type="ECO:0000313" key="2">
    <source>
        <dbReference type="Proteomes" id="UP001328107"/>
    </source>
</evidence>
<dbReference type="Proteomes" id="UP001328107">
    <property type="component" value="Unassembled WGS sequence"/>
</dbReference>
<name>A0AAN5CIU3_9BILA</name>
<accession>A0AAN5CIU3</accession>
<comment type="caution">
    <text evidence="1">The sequence shown here is derived from an EMBL/GenBank/DDBJ whole genome shotgun (WGS) entry which is preliminary data.</text>
</comment>
<organism evidence="1 2">
    <name type="scientific">Pristionchus mayeri</name>
    <dbReference type="NCBI Taxonomy" id="1317129"/>
    <lineage>
        <taxon>Eukaryota</taxon>
        <taxon>Metazoa</taxon>
        <taxon>Ecdysozoa</taxon>
        <taxon>Nematoda</taxon>
        <taxon>Chromadorea</taxon>
        <taxon>Rhabditida</taxon>
        <taxon>Rhabditina</taxon>
        <taxon>Diplogasteromorpha</taxon>
        <taxon>Diplogasteroidea</taxon>
        <taxon>Neodiplogasteridae</taxon>
        <taxon>Pristionchus</taxon>
    </lineage>
</organism>
<proteinExistence type="predicted"/>